<name>A0A835Q9T9_VANPL</name>
<reference evidence="2 3" key="1">
    <citation type="journal article" date="2020" name="Nat. Food">
        <title>A phased Vanilla planifolia genome enables genetic improvement of flavour and production.</title>
        <authorList>
            <person name="Hasing T."/>
            <person name="Tang H."/>
            <person name="Brym M."/>
            <person name="Khazi F."/>
            <person name="Huang T."/>
            <person name="Chambers A.H."/>
        </authorList>
    </citation>
    <scope>NUCLEOTIDE SEQUENCE [LARGE SCALE GENOMIC DNA]</scope>
    <source>
        <tissue evidence="2">Leaf</tissue>
    </source>
</reference>
<proteinExistence type="predicted"/>
<dbReference type="Proteomes" id="UP000639772">
    <property type="component" value="Chromosome 9"/>
</dbReference>
<keyword evidence="1" id="KW-0472">Membrane</keyword>
<evidence type="ECO:0000256" key="1">
    <source>
        <dbReference type="SAM" id="Phobius"/>
    </source>
</evidence>
<keyword evidence="1" id="KW-0812">Transmembrane</keyword>
<comment type="caution">
    <text evidence="2">The sequence shown here is derived from an EMBL/GenBank/DDBJ whole genome shotgun (WGS) entry which is preliminary data.</text>
</comment>
<organism evidence="2 3">
    <name type="scientific">Vanilla planifolia</name>
    <name type="common">Vanilla</name>
    <dbReference type="NCBI Taxonomy" id="51239"/>
    <lineage>
        <taxon>Eukaryota</taxon>
        <taxon>Viridiplantae</taxon>
        <taxon>Streptophyta</taxon>
        <taxon>Embryophyta</taxon>
        <taxon>Tracheophyta</taxon>
        <taxon>Spermatophyta</taxon>
        <taxon>Magnoliopsida</taxon>
        <taxon>Liliopsida</taxon>
        <taxon>Asparagales</taxon>
        <taxon>Orchidaceae</taxon>
        <taxon>Vanilloideae</taxon>
        <taxon>Vanilleae</taxon>
        <taxon>Vanilla</taxon>
    </lineage>
</organism>
<accession>A0A835Q9T9</accession>
<dbReference type="AlphaFoldDB" id="A0A835Q9T9"/>
<sequence length="84" mass="9483">MANYEQGKMKRKDMDAFCEDLFDVSLCPPATKIRRLGKAKMLERLDQVIVISNMLFAFLGFKASKAVIAYLGGPQPWETPMACH</sequence>
<gene>
    <name evidence="2" type="ORF">HPP92_017722</name>
</gene>
<feature type="transmembrane region" description="Helical" evidence="1">
    <location>
        <begin position="48"/>
        <end position="71"/>
    </location>
</feature>
<dbReference type="EMBL" id="JADCNM010000009">
    <property type="protein sequence ID" value="KAG0468394.1"/>
    <property type="molecule type" value="Genomic_DNA"/>
</dbReference>
<evidence type="ECO:0000313" key="2">
    <source>
        <dbReference type="EMBL" id="KAG0468394.1"/>
    </source>
</evidence>
<keyword evidence="1" id="KW-1133">Transmembrane helix</keyword>
<evidence type="ECO:0000313" key="3">
    <source>
        <dbReference type="Proteomes" id="UP000639772"/>
    </source>
</evidence>
<protein>
    <submittedName>
        <fullName evidence="2">Uncharacterized protein</fullName>
    </submittedName>
</protein>